<sequence>MNPNQNPMPSPDQQPTTAAIDLVTFLNSIGNVAADRVNPAFKSRYSSLSEVLLTIKEEAKMHNLALRQVVRSDEGKIVVVTSFLHTSGREFDAGEVSFKSDGLNPQQLGSALTYLRRQSACTACCISVDLDDDGAKASTPSPAPASGKYAKPTPSEWFAFIPLDQREKAVAYLTSKGWLPEGGTLNDLLDDKIELIAGNHAGFIKAIAK</sequence>
<name>A0A6J5QRA0_9CAUD</name>
<organism evidence="1">
    <name type="scientific">uncultured Caudovirales phage</name>
    <dbReference type="NCBI Taxonomy" id="2100421"/>
    <lineage>
        <taxon>Viruses</taxon>
        <taxon>Duplodnaviria</taxon>
        <taxon>Heunggongvirae</taxon>
        <taxon>Uroviricota</taxon>
        <taxon>Caudoviricetes</taxon>
        <taxon>Peduoviridae</taxon>
        <taxon>Maltschvirus</taxon>
        <taxon>Maltschvirus maltsch</taxon>
    </lineage>
</organism>
<reference evidence="1" key="1">
    <citation type="submission" date="2020-05" db="EMBL/GenBank/DDBJ databases">
        <authorList>
            <person name="Chiriac C."/>
            <person name="Salcher M."/>
            <person name="Ghai R."/>
            <person name="Kavagutti S V."/>
        </authorList>
    </citation>
    <scope>NUCLEOTIDE SEQUENCE</scope>
</reference>
<dbReference type="EMBL" id="LR797073">
    <property type="protein sequence ID" value="CAB4185017.1"/>
    <property type="molecule type" value="Genomic_DNA"/>
</dbReference>
<gene>
    <name evidence="1" type="ORF">UFOVP1118_8</name>
</gene>
<dbReference type="InterPro" id="IPR007499">
    <property type="entry name" value="ERF_bacteria_virus"/>
</dbReference>
<evidence type="ECO:0000313" key="1">
    <source>
        <dbReference type="EMBL" id="CAB4185017.1"/>
    </source>
</evidence>
<accession>A0A6J5QRA0</accession>
<protein>
    <submittedName>
        <fullName evidence="1">Essential recombination function protein</fullName>
    </submittedName>
</protein>
<proteinExistence type="predicted"/>
<dbReference type="Pfam" id="PF04404">
    <property type="entry name" value="ERF"/>
    <property type="match status" value="1"/>
</dbReference>